<evidence type="ECO:0000256" key="1">
    <source>
        <dbReference type="SAM" id="MobiDB-lite"/>
    </source>
</evidence>
<gene>
    <name evidence="2" type="ORF">DILT_LOCUS19105</name>
</gene>
<accession>A0A3P7PKT8</accession>
<reference evidence="2 3" key="1">
    <citation type="submission" date="2018-11" db="EMBL/GenBank/DDBJ databases">
        <authorList>
            <consortium name="Pathogen Informatics"/>
        </authorList>
    </citation>
    <scope>NUCLEOTIDE SEQUENCE [LARGE SCALE GENOMIC DNA]</scope>
</reference>
<feature type="compositionally biased region" description="Gly residues" evidence="1">
    <location>
        <begin position="1"/>
        <end position="13"/>
    </location>
</feature>
<organism evidence="2 3">
    <name type="scientific">Dibothriocephalus latus</name>
    <name type="common">Fish tapeworm</name>
    <name type="synonym">Diphyllobothrium latum</name>
    <dbReference type="NCBI Taxonomy" id="60516"/>
    <lineage>
        <taxon>Eukaryota</taxon>
        <taxon>Metazoa</taxon>
        <taxon>Spiralia</taxon>
        <taxon>Lophotrochozoa</taxon>
        <taxon>Platyhelminthes</taxon>
        <taxon>Cestoda</taxon>
        <taxon>Eucestoda</taxon>
        <taxon>Diphyllobothriidea</taxon>
        <taxon>Diphyllobothriidae</taxon>
        <taxon>Dibothriocephalus</taxon>
    </lineage>
</organism>
<dbReference type="GO" id="GO:0006886">
    <property type="term" value="P:intracellular protein transport"/>
    <property type="evidence" value="ECO:0007669"/>
    <property type="project" value="InterPro"/>
</dbReference>
<feature type="region of interest" description="Disordered" evidence="1">
    <location>
        <begin position="1"/>
        <end position="24"/>
    </location>
</feature>
<dbReference type="EMBL" id="UYRU01108017">
    <property type="protein sequence ID" value="VDN43481.1"/>
    <property type="molecule type" value="Genomic_DNA"/>
</dbReference>
<dbReference type="Proteomes" id="UP000281553">
    <property type="component" value="Unassembled WGS sequence"/>
</dbReference>
<dbReference type="GO" id="GO:0016192">
    <property type="term" value="P:vesicle-mediated transport"/>
    <property type="evidence" value="ECO:0007669"/>
    <property type="project" value="InterPro"/>
</dbReference>
<feature type="non-terminal residue" evidence="2">
    <location>
        <position position="58"/>
    </location>
</feature>
<protein>
    <submittedName>
        <fullName evidence="2">Uncharacterized protein</fullName>
    </submittedName>
</protein>
<proteinExistence type="predicted"/>
<dbReference type="AlphaFoldDB" id="A0A3P7PKT8"/>
<keyword evidence="3" id="KW-1185">Reference proteome</keyword>
<dbReference type="Gene3D" id="2.60.40.1150">
    <property type="match status" value="1"/>
</dbReference>
<dbReference type="InterPro" id="IPR013037">
    <property type="entry name" value="Clathrin_b-adaptin_app_Ig-like"/>
</dbReference>
<evidence type="ECO:0000313" key="2">
    <source>
        <dbReference type="EMBL" id="VDN43481.1"/>
    </source>
</evidence>
<name>A0A3P7PKT8_DIBLA</name>
<evidence type="ECO:0000313" key="3">
    <source>
        <dbReference type="Proteomes" id="UP000281553"/>
    </source>
</evidence>
<sequence length="58" mass="5735">MADLFGGLGGSGVAGAADSGPLVLSPKNYVPPSRVMLEASRGKGLEIAGTFMRTPTGA</sequence>